<keyword evidence="1" id="KW-0812">Transmembrane</keyword>
<dbReference type="AlphaFoldDB" id="A0A1Y1WVH4"/>
<sequence length="103" mass="11536">MCVHGVCINENACNCTGTYYVGQLCNERVKSKSYTMANNIIGLVSIILTVFSVGLMFGAYYLRDNKFVKGVGTILSYIYSVFSLFRRTHAICFLLEILKSLVI</sequence>
<evidence type="ECO:0000256" key="1">
    <source>
        <dbReference type="SAM" id="Phobius"/>
    </source>
</evidence>
<dbReference type="EMBL" id="MCFG01000264">
    <property type="protein sequence ID" value="ORX77124.1"/>
    <property type="molecule type" value="Genomic_DNA"/>
</dbReference>
<feature type="transmembrane region" description="Helical" evidence="1">
    <location>
        <begin position="67"/>
        <end position="85"/>
    </location>
</feature>
<evidence type="ECO:0000313" key="3">
    <source>
        <dbReference type="Proteomes" id="UP000193944"/>
    </source>
</evidence>
<gene>
    <name evidence="2" type="ORF">BCR32DRAFT_248220</name>
</gene>
<keyword evidence="1" id="KW-0472">Membrane</keyword>
<reference evidence="2 3" key="1">
    <citation type="submission" date="2016-08" db="EMBL/GenBank/DDBJ databases">
        <title>A Parts List for Fungal Cellulosomes Revealed by Comparative Genomics.</title>
        <authorList>
            <consortium name="DOE Joint Genome Institute"/>
            <person name="Haitjema C.H."/>
            <person name="Gilmore S.P."/>
            <person name="Henske J.K."/>
            <person name="Solomon K.V."/>
            <person name="De Groot R."/>
            <person name="Kuo A."/>
            <person name="Mondo S.J."/>
            <person name="Salamov A.A."/>
            <person name="Labutti K."/>
            <person name="Zhao Z."/>
            <person name="Chiniquy J."/>
            <person name="Barry K."/>
            <person name="Brewer H.M."/>
            <person name="Purvine S.O."/>
            <person name="Wright A.T."/>
            <person name="Boxma B."/>
            <person name="Van Alen T."/>
            <person name="Hackstein J.H."/>
            <person name="Baker S.E."/>
            <person name="Grigoriev I.V."/>
            <person name="O'Malley M.A."/>
        </authorList>
    </citation>
    <scope>NUCLEOTIDE SEQUENCE [LARGE SCALE GENOMIC DNA]</scope>
    <source>
        <strain evidence="2 3">S4</strain>
    </source>
</reference>
<dbReference type="Proteomes" id="UP000193944">
    <property type="component" value="Unassembled WGS sequence"/>
</dbReference>
<keyword evidence="1" id="KW-1133">Transmembrane helix</keyword>
<protein>
    <submittedName>
        <fullName evidence="2">Uncharacterized protein</fullName>
    </submittedName>
</protein>
<name>A0A1Y1WVH4_9FUNG</name>
<accession>A0A1Y1WVH4</accession>
<dbReference type="OrthoDB" id="430340at2759"/>
<comment type="caution">
    <text evidence="2">The sequence shown here is derived from an EMBL/GenBank/DDBJ whole genome shotgun (WGS) entry which is preliminary data.</text>
</comment>
<proteinExistence type="predicted"/>
<organism evidence="2 3">
    <name type="scientific">Anaeromyces robustus</name>
    <dbReference type="NCBI Taxonomy" id="1754192"/>
    <lineage>
        <taxon>Eukaryota</taxon>
        <taxon>Fungi</taxon>
        <taxon>Fungi incertae sedis</taxon>
        <taxon>Chytridiomycota</taxon>
        <taxon>Chytridiomycota incertae sedis</taxon>
        <taxon>Neocallimastigomycetes</taxon>
        <taxon>Neocallimastigales</taxon>
        <taxon>Neocallimastigaceae</taxon>
        <taxon>Anaeromyces</taxon>
    </lineage>
</organism>
<evidence type="ECO:0000313" key="2">
    <source>
        <dbReference type="EMBL" id="ORX77124.1"/>
    </source>
</evidence>
<reference evidence="2 3" key="2">
    <citation type="submission" date="2016-08" db="EMBL/GenBank/DDBJ databases">
        <title>Pervasive Adenine N6-methylation of Active Genes in Fungi.</title>
        <authorList>
            <consortium name="DOE Joint Genome Institute"/>
            <person name="Mondo S.J."/>
            <person name="Dannebaum R.O."/>
            <person name="Kuo R.C."/>
            <person name="Labutti K."/>
            <person name="Haridas S."/>
            <person name="Kuo A."/>
            <person name="Salamov A."/>
            <person name="Ahrendt S.R."/>
            <person name="Lipzen A."/>
            <person name="Sullivan W."/>
            <person name="Andreopoulos W.B."/>
            <person name="Clum A."/>
            <person name="Lindquist E."/>
            <person name="Daum C."/>
            <person name="Ramamoorthy G.K."/>
            <person name="Gryganskyi A."/>
            <person name="Culley D."/>
            <person name="Magnuson J.K."/>
            <person name="James T.Y."/>
            <person name="O'Malley M.A."/>
            <person name="Stajich J.E."/>
            <person name="Spatafora J.W."/>
            <person name="Visel A."/>
            <person name="Grigoriev I.V."/>
        </authorList>
    </citation>
    <scope>NUCLEOTIDE SEQUENCE [LARGE SCALE GENOMIC DNA]</scope>
    <source>
        <strain evidence="2 3">S4</strain>
    </source>
</reference>
<keyword evidence="3" id="KW-1185">Reference proteome</keyword>
<feature type="transmembrane region" description="Helical" evidence="1">
    <location>
        <begin position="40"/>
        <end position="61"/>
    </location>
</feature>